<dbReference type="WBParaSite" id="ACAC_0000321301-mRNA-1">
    <property type="protein sequence ID" value="ACAC_0000321301-mRNA-1"/>
    <property type="gene ID" value="ACAC_0000321301"/>
</dbReference>
<dbReference type="Gene3D" id="3.20.20.380">
    <property type="entry name" value="Copper homeostasis (CutC) domain"/>
    <property type="match status" value="1"/>
</dbReference>
<dbReference type="InterPro" id="IPR036822">
    <property type="entry name" value="CutC-like_dom_sf"/>
</dbReference>
<dbReference type="GO" id="GO:0005507">
    <property type="term" value="F:copper ion binding"/>
    <property type="evidence" value="ECO:0007669"/>
    <property type="project" value="TreeGrafter"/>
</dbReference>
<dbReference type="AlphaFoldDB" id="A0A0K0CZP0"/>
<evidence type="ECO:0000256" key="1">
    <source>
        <dbReference type="ARBA" id="ARBA00007768"/>
    </source>
</evidence>
<dbReference type="Proteomes" id="UP000035642">
    <property type="component" value="Unassembled WGS sequence"/>
</dbReference>
<dbReference type="PANTHER" id="PTHR12598">
    <property type="entry name" value="COPPER HOMEOSTASIS PROTEIN CUTC"/>
    <property type="match status" value="1"/>
</dbReference>
<keyword evidence="3" id="KW-1185">Reference proteome</keyword>
<reference evidence="4" key="2">
    <citation type="submission" date="2017-02" db="UniProtKB">
        <authorList>
            <consortium name="WormBaseParasite"/>
        </authorList>
    </citation>
    <scope>IDENTIFICATION</scope>
</reference>
<evidence type="ECO:0000313" key="4">
    <source>
        <dbReference type="WBParaSite" id="ACAC_0000321301-mRNA-1"/>
    </source>
</evidence>
<comment type="similarity">
    <text evidence="1">Belongs to the CutC family.</text>
</comment>
<proteinExistence type="inferred from homology"/>
<dbReference type="Pfam" id="PF03932">
    <property type="entry name" value="CutC"/>
    <property type="match status" value="1"/>
</dbReference>
<evidence type="ECO:0000256" key="2">
    <source>
        <dbReference type="ARBA" id="ARBA00019014"/>
    </source>
</evidence>
<dbReference type="PANTHER" id="PTHR12598:SF0">
    <property type="entry name" value="COPPER HOMEOSTASIS PROTEIN CUTC HOMOLOG"/>
    <property type="match status" value="1"/>
</dbReference>
<organism evidence="3 4">
    <name type="scientific">Angiostrongylus cantonensis</name>
    <name type="common">Rat lungworm</name>
    <dbReference type="NCBI Taxonomy" id="6313"/>
    <lineage>
        <taxon>Eukaryota</taxon>
        <taxon>Metazoa</taxon>
        <taxon>Ecdysozoa</taxon>
        <taxon>Nematoda</taxon>
        <taxon>Chromadorea</taxon>
        <taxon>Rhabditida</taxon>
        <taxon>Rhabditina</taxon>
        <taxon>Rhabditomorpha</taxon>
        <taxon>Strongyloidea</taxon>
        <taxon>Metastrongylidae</taxon>
        <taxon>Angiostrongylus</taxon>
    </lineage>
</organism>
<name>A0A0K0CZP0_ANGCA</name>
<protein>
    <recommendedName>
        <fullName evidence="2">Copper homeostasis protein cutC homolog</fullName>
    </recommendedName>
</protein>
<evidence type="ECO:0000313" key="3">
    <source>
        <dbReference type="Proteomes" id="UP000035642"/>
    </source>
</evidence>
<accession>A0A0K0CZP0</accession>
<dbReference type="SUPFAM" id="SSF110395">
    <property type="entry name" value="CutC-like"/>
    <property type="match status" value="1"/>
</dbReference>
<reference evidence="3" key="1">
    <citation type="submission" date="2012-09" db="EMBL/GenBank/DDBJ databases">
        <authorList>
            <person name="Martin A.A."/>
        </authorList>
    </citation>
    <scope>NUCLEOTIDE SEQUENCE</scope>
</reference>
<dbReference type="STRING" id="6313.A0A0K0CZP0"/>
<dbReference type="InterPro" id="IPR005627">
    <property type="entry name" value="CutC-like"/>
</dbReference>
<sequence>MSGRLEICVDSYESAVNAVDGGAHQLEVCSALSLGGLTPSIGLVRRLRASFPQIPLFVMIRPRSGDFIYTGDEIDVMLEDLRAMKGIGVAGFVFGVLNSSGALDEANCCRLIQAARPLRCTLHRAFDLVKDWKIALDLAAKLGFKTILTRFLHFFCSGQAVTAMDGVHRLKKIQEAAGDRLQIMAGPLALT</sequence>